<reference evidence="2 3" key="1">
    <citation type="submission" date="2017-11" db="EMBL/GenBank/DDBJ databases">
        <title>Infants hospitalized years apart are colonized by the same room-sourced microbial strains.</title>
        <authorList>
            <person name="Brooks B."/>
            <person name="Olm M.R."/>
            <person name="Firek B.A."/>
            <person name="Baker R."/>
            <person name="Thomas B.C."/>
            <person name="Morowitz M.J."/>
            <person name="Banfield J.F."/>
        </authorList>
    </citation>
    <scope>NUCLEOTIDE SEQUENCE [LARGE SCALE GENOMIC DNA]</scope>
    <source>
        <strain evidence="2">S2_009_000_R2_76</strain>
    </source>
</reference>
<organism evidence="2 3">
    <name type="scientific">Pseudopedobacter saltans</name>
    <dbReference type="NCBI Taxonomy" id="151895"/>
    <lineage>
        <taxon>Bacteria</taxon>
        <taxon>Pseudomonadati</taxon>
        <taxon>Bacteroidota</taxon>
        <taxon>Sphingobacteriia</taxon>
        <taxon>Sphingobacteriales</taxon>
        <taxon>Sphingobacteriaceae</taxon>
        <taxon>Pseudopedobacter</taxon>
    </lineage>
</organism>
<evidence type="ECO:0000313" key="3">
    <source>
        <dbReference type="Proteomes" id="UP000249645"/>
    </source>
</evidence>
<name>A0A2W5ELG5_9SPHI</name>
<protein>
    <submittedName>
        <fullName evidence="2">Uncharacterized protein</fullName>
    </submittedName>
</protein>
<evidence type="ECO:0000313" key="2">
    <source>
        <dbReference type="EMBL" id="PZP43423.1"/>
    </source>
</evidence>
<sequence length="181" mass="20535">MVTTPQYPNSNNASGTNQNNTTKWYNNAGKLLLSLLFWPIFIYGFCMTKLMTKKTKLIIVGCIVGLNILVMVGGMNSSPARKSWMTVDGGRTAGISLGDVYGQGENFLNFNRQYFDGYGNPTRHVHRTGTYSVKGNIVKCNFDDEQPPYELQYKRINGEWCIIDEDDNLLFIWDNPAKRKL</sequence>
<keyword evidence="1" id="KW-1133">Transmembrane helix</keyword>
<evidence type="ECO:0000256" key="1">
    <source>
        <dbReference type="SAM" id="Phobius"/>
    </source>
</evidence>
<dbReference type="EMBL" id="QFOI01000373">
    <property type="protein sequence ID" value="PZP43423.1"/>
    <property type="molecule type" value="Genomic_DNA"/>
</dbReference>
<gene>
    <name evidence="2" type="ORF">DI598_15800</name>
</gene>
<comment type="caution">
    <text evidence="2">The sequence shown here is derived from an EMBL/GenBank/DDBJ whole genome shotgun (WGS) entry which is preliminary data.</text>
</comment>
<dbReference type="AlphaFoldDB" id="A0A2W5ELG5"/>
<feature type="transmembrane region" description="Helical" evidence="1">
    <location>
        <begin position="28"/>
        <end position="45"/>
    </location>
</feature>
<keyword evidence="1" id="KW-0812">Transmembrane</keyword>
<proteinExistence type="predicted"/>
<feature type="transmembrane region" description="Helical" evidence="1">
    <location>
        <begin position="57"/>
        <end position="75"/>
    </location>
</feature>
<dbReference type="Proteomes" id="UP000249645">
    <property type="component" value="Unassembled WGS sequence"/>
</dbReference>
<accession>A0A2W5ELG5</accession>
<keyword evidence="1" id="KW-0472">Membrane</keyword>